<feature type="transmembrane region" description="Helical" evidence="10">
    <location>
        <begin position="350"/>
        <end position="368"/>
    </location>
</feature>
<keyword evidence="2" id="KW-0813">Transport</keyword>
<reference evidence="11" key="1">
    <citation type="journal article" date="2021" name="PeerJ">
        <title>Extensive microbial diversity within the chicken gut microbiome revealed by metagenomics and culture.</title>
        <authorList>
            <person name="Gilroy R."/>
            <person name="Ravi A."/>
            <person name="Getino M."/>
            <person name="Pursley I."/>
            <person name="Horton D.L."/>
            <person name="Alikhan N.F."/>
            <person name="Baker D."/>
            <person name="Gharbi K."/>
            <person name="Hall N."/>
            <person name="Watson M."/>
            <person name="Adriaenssens E.M."/>
            <person name="Foster-Nyarko E."/>
            <person name="Jarju S."/>
            <person name="Secka A."/>
            <person name="Antonio M."/>
            <person name="Oren A."/>
            <person name="Chaudhuri R.R."/>
            <person name="La Ragione R."/>
            <person name="Hildebrand F."/>
            <person name="Pallen M.J."/>
        </authorList>
    </citation>
    <scope>NUCLEOTIDE SEQUENCE</scope>
    <source>
        <strain evidence="11">Gambia16-554</strain>
    </source>
</reference>
<dbReference type="GO" id="GO:0015297">
    <property type="term" value="F:antiporter activity"/>
    <property type="evidence" value="ECO:0007669"/>
    <property type="project" value="UniProtKB-KW"/>
</dbReference>
<evidence type="ECO:0000256" key="8">
    <source>
        <dbReference type="ARBA" id="ARBA00023136"/>
    </source>
</evidence>
<evidence type="ECO:0000256" key="7">
    <source>
        <dbReference type="ARBA" id="ARBA00023065"/>
    </source>
</evidence>
<evidence type="ECO:0000256" key="6">
    <source>
        <dbReference type="ARBA" id="ARBA00022989"/>
    </source>
</evidence>
<comment type="caution">
    <text evidence="11">The sequence shown here is derived from an EMBL/GenBank/DDBJ whole genome shotgun (WGS) entry which is preliminary data.</text>
</comment>
<reference evidence="11" key="2">
    <citation type="submission" date="2021-04" db="EMBL/GenBank/DDBJ databases">
        <authorList>
            <person name="Gilroy R."/>
        </authorList>
    </citation>
    <scope>NUCLEOTIDE SEQUENCE</scope>
    <source>
        <strain evidence="11">Gambia16-554</strain>
    </source>
</reference>
<dbReference type="NCBIfam" id="TIGR00797">
    <property type="entry name" value="matE"/>
    <property type="match status" value="1"/>
</dbReference>
<dbReference type="InterPro" id="IPR050222">
    <property type="entry name" value="MATE_MdtK"/>
</dbReference>
<evidence type="ECO:0000256" key="1">
    <source>
        <dbReference type="ARBA" id="ARBA00004651"/>
    </source>
</evidence>
<dbReference type="GO" id="GO:0006811">
    <property type="term" value="P:monoatomic ion transport"/>
    <property type="evidence" value="ECO:0007669"/>
    <property type="project" value="UniProtKB-KW"/>
</dbReference>
<dbReference type="GO" id="GO:0005886">
    <property type="term" value="C:plasma membrane"/>
    <property type="evidence" value="ECO:0007669"/>
    <property type="project" value="UniProtKB-SubCell"/>
</dbReference>
<protein>
    <recommendedName>
        <fullName evidence="9">Multidrug-efflux transporter</fullName>
    </recommendedName>
</protein>
<feature type="transmembrane region" description="Helical" evidence="10">
    <location>
        <begin position="389"/>
        <end position="411"/>
    </location>
</feature>
<keyword evidence="7" id="KW-0406">Ion transport</keyword>
<feature type="transmembrane region" description="Helical" evidence="10">
    <location>
        <begin position="318"/>
        <end position="338"/>
    </location>
</feature>
<keyword evidence="6 10" id="KW-1133">Transmembrane helix</keyword>
<dbReference type="PIRSF" id="PIRSF006603">
    <property type="entry name" value="DinF"/>
    <property type="match status" value="1"/>
</dbReference>
<dbReference type="Pfam" id="PF01554">
    <property type="entry name" value="MatE"/>
    <property type="match status" value="2"/>
</dbReference>
<evidence type="ECO:0000256" key="9">
    <source>
        <dbReference type="ARBA" id="ARBA00031636"/>
    </source>
</evidence>
<name>A0A9D2GR29_9BACT</name>
<sequence length="467" mass="51150">MTLREYIPFYRRNLKVALPVMVTQAGQVLVQLADNIMVGHLGAAELAGVSFANAIIMIGLVFAIGFAQGVTPVVGQHFGKGDGKAVAVALSNSAVLNTIMAVVLTTVMLLVGVFMDRMGQDPEVLVHARDYYFIIVAGFIPMIAFFNVRFFSEGIGNTRNEMWITIWTNLLNIFLNWVLIYGNLGAPRLGVAGAAWATLISRVIGAVAFLVILFRVEEYRRFVRLTPRRPVSLSGMYRQLKLSLPVSLQNLLEVTAFSFAAIMVGWMGKYDLAAHQIAQNLSSLSFMIATGIGAAATIRVSHQFGAGRREDAYHAGKAAVHMAVAIMLLFGVLFISMHRVIPFIYTDDPAVIPIAGRLIIILALYQIFDAVQLASRSSLLGLKDINIPLIFSAISYYVVCLPSAYFLGFVMDLGPEGVWIGLLLGLAVAALLFCTRFVRISRRYIRSAGGCDYREKSRQASPSHSEE</sequence>
<evidence type="ECO:0000256" key="10">
    <source>
        <dbReference type="SAM" id="Phobius"/>
    </source>
</evidence>
<keyword evidence="8 10" id="KW-0472">Membrane</keyword>
<dbReference type="Proteomes" id="UP000824115">
    <property type="component" value="Unassembled WGS sequence"/>
</dbReference>
<organism evidence="11 12">
    <name type="scientific">Candidatus Coprenecus stercoravium</name>
    <dbReference type="NCBI Taxonomy" id="2840735"/>
    <lineage>
        <taxon>Bacteria</taxon>
        <taxon>Pseudomonadati</taxon>
        <taxon>Bacteroidota</taxon>
        <taxon>Bacteroidia</taxon>
        <taxon>Bacteroidales</taxon>
        <taxon>Rikenellaceae</taxon>
        <taxon>Rikenellaceae incertae sedis</taxon>
        <taxon>Candidatus Coprenecus</taxon>
    </lineage>
</organism>
<feature type="transmembrane region" description="Helical" evidence="10">
    <location>
        <begin position="131"/>
        <end position="151"/>
    </location>
</feature>
<dbReference type="InterPro" id="IPR048279">
    <property type="entry name" value="MdtK-like"/>
</dbReference>
<gene>
    <name evidence="11" type="ORF">IAC04_04285</name>
</gene>
<feature type="transmembrane region" description="Helical" evidence="10">
    <location>
        <begin position="163"/>
        <end position="182"/>
    </location>
</feature>
<proteinExistence type="predicted"/>
<feature type="transmembrane region" description="Helical" evidence="10">
    <location>
        <begin position="280"/>
        <end position="298"/>
    </location>
</feature>
<evidence type="ECO:0000256" key="2">
    <source>
        <dbReference type="ARBA" id="ARBA00022448"/>
    </source>
</evidence>
<evidence type="ECO:0000256" key="4">
    <source>
        <dbReference type="ARBA" id="ARBA00022475"/>
    </source>
</evidence>
<dbReference type="CDD" id="cd13131">
    <property type="entry name" value="MATE_NorM_like"/>
    <property type="match status" value="1"/>
</dbReference>
<dbReference type="EMBL" id="DXAW01000082">
    <property type="protein sequence ID" value="HIZ85690.1"/>
    <property type="molecule type" value="Genomic_DNA"/>
</dbReference>
<evidence type="ECO:0000256" key="5">
    <source>
        <dbReference type="ARBA" id="ARBA00022692"/>
    </source>
</evidence>
<feature type="transmembrane region" description="Helical" evidence="10">
    <location>
        <begin position="194"/>
        <end position="214"/>
    </location>
</feature>
<feature type="transmembrane region" description="Helical" evidence="10">
    <location>
        <begin position="246"/>
        <end position="268"/>
    </location>
</feature>
<keyword evidence="3" id="KW-0050">Antiport</keyword>
<feature type="transmembrane region" description="Helical" evidence="10">
    <location>
        <begin position="86"/>
        <end position="111"/>
    </location>
</feature>
<accession>A0A9D2GR29</accession>
<dbReference type="InterPro" id="IPR002528">
    <property type="entry name" value="MATE_fam"/>
</dbReference>
<evidence type="ECO:0000313" key="12">
    <source>
        <dbReference type="Proteomes" id="UP000824115"/>
    </source>
</evidence>
<dbReference type="PANTHER" id="PTHR43298">
    <property type="entry name" value="MULTIDRUG RESISTANCE PROTEIN NORM-RELATED"/>
    <property type="match status" value="1"/>
</dbReference>
<dbReference type="AlphaFoldDB" id="A0A9D2GR29"/>
<feature type="transmembrane region" description="Helical" evidence="10">
    <location>
        <begin position="417"/>
        <end position="438"/>
    </location>
</feature>
<dbReference type="PANTHER" id="PTHR43298:SF2">
    <property type="entry name" value="FMN_FAD EXPORTER YEEO-RELATED"/>
    <property type="match status" value="1"/>
</dbReference>
<keyword evidence="5 10" id="KW-0812">Transmembrane</keyword>
<comment type="subcellular location">
    <subcellularLocation>
        <location evidence="1">Cell membrane</location>
        <topology evidence="1">Multi-pass membrane protein</topology>
    </subcellularLocation>
</comment>
<dbReference type="GO" id="GO:0042910">
    <property type="term" value="F:xenobiotic transmembrane transporter activity"/>
    <property type="evidence" value="ECO:0007669"/>
    <property type="project" value="InterPro"/>
</dbReference>
<evidence type="ECO:0000256" key="3">
    <source>
        <dbReference type="ARBA" id="ARBA00022449"/>
    </source>
</evidence>
<evidence type="ECO:0000313" key="11">
    <source>
        <dbReference type="EMBL" id="HIZ85690.1"/>
    </source>
</evidence>
<keyword evidence="4" id="KW-1003">Cell membrane</keyword>
<feature type="transmembrane region" description="Helical" evidence="10">
    <location>
        <begin position="51"/>
        <end position="74"/>
    </location>
</feature>